<accession>A0AAV0QDT1</accession>
<gene>
    <name evidence="1" type="ORF">LITE_LOCUS42526</name>
</gene>
<evidence type="ECO:0000313" key="1">
    <source>
        <dbReference type="EMBL" id="CAI0542548.1"/>
    </source>
</evidence>
<keyword evidence="2" id="KW-1185">Reference proteome</keyword>
<name>A0AAV0QDT1_9ROSI</name>
<reference evidence="1" key="1">
    <citation type="submission" date="2022-08" db="EMBL/GenBank/DDBJ databases">
        <authorList>
            <person name="Gutierrez-Valencia J."/>
        </authorList>
    </citation>
    <scope>NUCLEOTIDE SEQUENCE</scope>
</reference>
<organism evidence="1 2">
    <name type="scientific">Linum tenue</name>
    <dbReference type="NCBI Taxonomy" id="586396"/>
    <lineage>
        <taxon>Eukaryota</taxon>
        <taxon>Viridiplantae</taxon>
        <taxon>Streptophyta</taxon>
        <taxon>Embryophyta</taxon>
        <taxon>Tracheophyta</taxon>
        <taxon>Spermatophyta</taxon>
        <taxon>Magnoliopsida</taxon>
        <taxon>eudicotyledons</taxon>
        <taxon>Gunneridae</taxon>
        <taxon>Pentapetalae</taxon>
        <taxon>rosids</taxon>
        <taxon>fabids</taxon>
        <taxon>Malpighiales</taxon>
        <taxon>Linaceae</taxon>
        <taxon>Linum</taxon>
    </lineage>
</organism>
<sequence>MVTTSADDEGLQVEKRVLRRGRESGKERSIPADGGEMLMLSIVRIARMMDRWCVV</sequence>
<feature type="non-terminal residue" evidence="1">
    <location>
        <position position="55"/>
    </location>
</feature>
<dbReference type="AlphaFoldDB" id="A0AAV0QDT1"/>
<dbReference type="EMBL" id="CAMGYJ010000009">
    <property type="protein sequence ID" value="CAI0542548.1"/>
    <property type="molecule type" value="Genomic_DNA"/>
</dbReference>
<protein>
    <submittedName>
        <fullName evidence="1">Uncharacterized protein</fullName>
    </submittedName>
</protein>
<comment type="caution">
    <text evidence="1">The sequence shown here is derived from an EMBL/GenBank/DDBJ whole genome shotgun (WGS) entry which is preliminary data.</text>
</comment>
<dbReference type="Proteomes" id="UP001154282">
    <property type="component" value="Unassembled WGS sequence"/>
</dbReference>
<proteinExistence type="predicted"/>
<evidence type="ECO:0000313" key="2">
    <source>
        <dbReference type="Proteomes" id="UP001154282"/>
    </source>
</evidence>